<proteinExistence type="predicted"/>
<evidence type="ECO:0008006" key="3">
    <source>
        <dbReference type="Google" id="ProtNLM"/>
    </source>
</evidence>
<evidence type="ECO:0000313" key="1">
    <source>
        <dbReference type="EMBL" id="MFF3569908.1"/>
    </source>
</evidence>
<dbReference type="InterPro" id="IPR036689">
    <property type="entry name" value="ESAT-6-like_sf"/>
</dbReference>
<dbReference type="SUPFAM" id="SSF140453">
    <property type="entry name" value="EsxAB dimer-like"/>
    <property type="match status" value="1"/>
</dbReference>
<sequence>MSKLTLAHPEHLVAGAKATATAHGELLGHISQLQANQGEWQNALGGQTGTQTQSAVQNAIGSAQRLADYLDQNILTPLRDAHVKFDQAAQDSANMVGKGTAFADDSANSSYTAGNTNFSKVDTSF</sequence>
<keyword evidence="2" id="KW-1185">Reference proteome</keyword>
<evidence type="ECO:0000313" key="2">
    <source>
        <dbReference type="Proteomes" id="UP001601992"/>
    </source>
</evidence>
<dbReference type="Proteomes" id="UP001601992">
    <property type="component" value="Unassembled WGS sequence"/>
</dbReference>
<name>A0ABW6S0T0_9NOCA</name>
<organism evidence="1 2">
    <name type="scientific">Nocardia jiangxiensis</name>
    <dbReference type="NCBI Taxonomy" id="282685"/>
    <lineage>
        <taxon>Bacteria</taxon>
        <taxon>Bacillati</taxon>
        <taxon>Actinomycetota</taxon>
        <taxon>Actinomycetes</taxon>
        <taxon>Mycobacteriales</taxon>
        <taxon>Nocardiaceae</taxon>
        <taxon>Nocardia</taxon>
    </lineage>
</organism>
<comment type="caution">
    <text evidence="1">The sequence shown here is derived from an EMBL/GenBank/DDBJ whole genome shotgun (WGS) entry which is preliminary data.</text>
</comment>
<dbReference type="EMBL" id="JBIAQY010000006">
    <property type="protein sequence ID" value="MFF3569908.1"/>
    <property type="molecule type" value="Genomic_DNA"/>
</dbReference>
<dbReference type="RefSeq" id="WP_040832506.1">
    <property type="nucleotide sequence ID" value="NZ_JBIAQY010000006.1"/>
</dbReference>
<accession>A0ABW6S0T0</accession>
<protein>
    <recommendedName>
        <fullName evidence="3">WXG100 family type VII secretion target</fullName>
    </recommendedName>
</protein>
<gene>
    <name evidence="1" type="ORF">ACFYXQ_19210</name>
</gene>
<reference evidence="1 2" key="1">
    <citation type="submission" date="2024-10" db="EMBL/GenBank/DDBJ databases">
        <title>The Natural Products Discovery Center: Release of the First 8490 Sequenced Strains for Exploring Actinobacteria Biosynthetic Diversity.</title>
        <authorList>
            <person name="Kalkreuter E."/>
            <person name="Kautsar S.A."/>
            <person name="Yang D."/>
            <person name="Bader C.D."/>
            <person name="Teijaro C.N."/>
            <person name="Fluegel L."/>
            <person name="Davis C.M."/>
            <person name="Simpson J.R."/>
            <person name="Lauterbach L."/>
            <person name="Steele A.D."/>
            <person name="Gui C."/>
            <person name="Meng S."/>
            <person name="Li G."/>
            <person name="Viehrig K."/>
            <person name="Ye F."/>
            <person name="Su P."/>
            <person name="Kiefer A.F."/>
            <person name="Nichols A."/>
            <person name="Cepeda A.J."/>
            <person name="Yan W."/>
            <person name="Fan B."/>
            <person name="Jiang Y."/>
            <person name="Adhikari A."/>
            <person name="Zheng C.-J."/>
            <person name="Schuster L."/>
            <person name="Cowan T.M."/>
            <person name="Smanski M.J."/>
            <person name="Chevrette M.G."/>
            <person name="De Carvalho L.P.S."/>
            <person name="Shen B."/>
        </authorList>
    </citation>
    <scope>NUCLEOTIDE SEQUENCE [LARGE SCALE GENOMIC DNA]</scope>
    <source>
        <strain evidence="1 2">NPDC002593</strain>
    </source>
</reference>